<dbReference type="AlphaFoldDB" id="A0A6A0HAA9"/>
<dbReference type="InterPro" id="IPR039128">
    <property type="entry name" value="TRIP4-like"/>
</dbReference>
<sequence length="553" mass="62934">MSDDLENWACAELDSLGLPDASTIIQYLKPLEDPEEVESFLNSMLDITEEKHYEFIQEFLNRQAASKIDSRFYRKSDIEESKPINQAKKKNKEKNNSQVNNNDNQGNNKKSNKKSNEKENQTDKNKDTKVREGSPAVGATSEATKTSAGGNKKKAKYVNLYTSDQEVVMLSGRHKCDCLASKHGLINNCLFCGRIVCEQEGAGPCLFCGNEVQSNAEKAAANSGPLALEKPSADKKNKTKVTVKNIAEDIQKAVEHKNKLLEYDRTSEKRTKVYDDECDYFNSNSRWLSKGDREKMQALENEMTAKKYDRSENRITIDLLGRKIITDETNHAGVFDPDDPALKAMLEHRPDDIYAASERSNDIVPVELPRPVYTESETALQRKDERQMRSALAQVNKMDRLQDSELQEMSDQGKCLSMHQPWASLLIAGIKKHEGRSWYSHHRGRLWIASTAKTPTMKDIESLESFYRMREQSDDLVFPLHYPPGCLLGCVDVTNVLSQEEYQQEYPDGESDSPYVFICKDPKEMIFKFSMKGQHKIYNLDPKIHQAAKKALK</sequence>
<dbReference type="GeneID" id="108672570"/>
<dbReference type="InterPro" id="IPR056994">
    <property type="entry name" value="TRI4_N"/>
</dbReference>
<dbReference type="SUPFAM" id="SSF88697">
    <property type="entry name" value="PUA domain-like"/>
    <property type="match status" value="1"/>
</dbReference>
<dbReference type="Pfam" id="PF23135">
    <property type="entry name" value="TRI4_N"/>
    <property type="match status" value="1"/>
</dbReference>
<feature type="compositionally biased region" description="Low complexity" evidence="1">
    <location>
        <begin position="96"/>
        <end position="109"/>
    </location>
</feature>
<dbReference type="CDD" id="cd06554">
    <property type="entry name" value="ASCH_ASC-1_like"/>
    <property type="match status" value="1"/>
</dbReference>
<dbReference type="Pfam" id="PF06221">
    <property type="entry name" value="zf-C2HC5"/>
    <property type="match status" value="1"/>
</dbReference>
<feature type="region of interest" description="Disordered" evidence="1">
    <location>
        <begin position="79"/>
        <end position="151"/>
    </location>
</feature>
<organism evidence="3">
    <name type="scientific">Hyalella azteca</name>
    <name type="common">Amphipod</name>
    <dbReference type="NCBI Taxonomy" id="294128"/>
    <lineage>
        <taxon>Eukaryota</taxon>
        <taxon>Metazoa</taxon>
        <taxon>Ecdysozoa</taxon>
        <taxon>Arthropoda</taxon>
        <taxon>Crustacea</taxon>
        <taxon>Multicrustacea</taxon>
        <taxon>Malacostraca</taxon>
        <taxon>Eumalacostraca</taxon>
        <taxon>Peracarida</taxon>
        <taxon>Amphipoda</taxon>
        <taxon>Senticaudata</taxon>
        <taxon>Talitrida</taxon>
        <taxon>Talitroidea</taxon>
        <taxon>Hyalellidae</taxon>
        <taxon>Hyalella</taxon>
    </lineage>
</organism>
<dbReference type="InterPro" id="IPR007374">
    <property type="entry name" value="ASCH_domain"/>
</dbReference>
<feature type="compositionally biased region" description="Basic and acidic residues" evidence="1">
    <location>
        <begin position="114"/>
        <end position="132"/>
    </location>
</feature>
<dbReference type="Gene3D" id="2.30.130.30">
    <property type="entry name" value="Hypothetical protein"/>
    <property type="match status" value="1"/>
</dbReference>
<reference evidence="3" key="2">
    <citation type="journal article" date="2018" name="Environ. Sci. Technol.">
        <title>The Toxicogenome of Hyalella azteca: A Model for Sediment Ecotoxicology and Evolutionary Toxicology.</title>
        <authorList>
            <person name="Poynton H.C."/>
            <person name="Hasenbein S."/>
            <person name="Benoit J.B."/>
            <person name="Sepulveda M.S."/>
            <person name="Poelchau M.F."/>
            <person name="Hughes D.S.T."/>
            <person name="Murali S.C."/>
            <person name="Chen S."/>
            <person name="Glastad K.M."/>
            <person name="Goodisman M.A.D."/>
            <person name="Werren J.H."/>
            <person name="Vineis J.H."/>
            <person name="Bowen J.L."/>
            <person name="Friedrich M."/>
            <person name="Jones J."/>
            <person name="Robertson H.M."/>
            <person name="Feyereisen R."/>
            <person name="Mechler-Hickson A."/>
            <person name="Mathers N."/>
            <person name="Lee C.E."/>
            <person name="Colbourne J.K."/>
            <person name="Biales A."/>
            <person name="Johnston J.S."/>
            <person name="Wellborn G.A."/>
            <person name="Rosendale A.J."/>
            <person name="Cridge A.G."/>
            <person name="Munoz-Torres M.C."/>
            <person name="Bain P.A."/>
            <person name="Manny A.R."/>
            <person name="Major K.M."/>
            <person name="Lambert F.N."/>
            <person name="Vulpe C.D."/>
            <person name="Tuck P."/>
            <person name="Blalock B.J."/>
            <person name="Lin Y.Y."/>
            <person name="Smith M.E."/>
            <person name="Ochoa-Acuna H."/>
            <person name="Chen M.M."/>
            <person name="Childers C.P."/>
            <person name="Qu J."/>
            <person name="Dugan S."/>
            <person name="Lee S.L."/>
            <person name="Chao H."/>
            <person name="Dinh H."/>
            <person name="Han Y."/>
            <person name="Doddapaneni H."/>
            <person name="Worley K.C."/>
            <person name="Muzny D.M."/>
            <person name="Gibbs R.A."/>
            <person name="Richards S."/>
        </authorList>
    </citation>
    <scope>NUCLEOTIDE SEQUENCE</scope>
    <source>
        <strain evidence="3">HAZT.00-mixed</strain>
        <tissue evidence="3">Whole organism</tissue>
    </source>
</reference>
<dbReference type="Proteomes" id="UP000694843">
    <property type="component" value="Unplaced"/>
</dbReference>
<reference evidence="3" key="1">
    <citation type="submission" date="2014-08" db="EMBL/GenBank/DDBJ databases">
        <authorList>
            <person name="Murali S."/>
            <person name="Richards S."/>
            <person name="Bandaranaike D."/>
            <person name="Bellair M."/>
            <person name="Blankenburg K."/>
            <person name="Chao H."/>
            <person name="Dinh H."/>
            <person name="Doddapaneni H."/>
            <person name="Dugan-Rocha S."/>
            <person name="Elkadiri S."/>
            <person name="Gnanaolivu R."/>
            <person name="Hughes D."/>
            <person name="Lee S."/>
            <person name="Li M."/>
            <person name="Ming W."/>
            <person name="Munidasa M."/>
            <person name="Muniz J."/>
            <person name="Nguyen L."/>
            <person name="Osuji N."/>
            <person name="Pu L.-L."/>
            <person name="Puazo M."/>
            <person name="Skinner E."/>
            <person name="Qu C."/>
            <person name="Quiroz J."/>
            <person name="Raj R."/>
            <person name="Weissenberger G."/>
            <person name="Xin Y."/>
            <person name="Zou X."/>
            <person name="Han Y."/>
            <person name="Worley K."/>
            <person name="Muzny D."/>
            <person name="Gibbs R."/>
        </authorList>
    </citation>
    <scope>NUCLEOTIDE SEQUENCE</scope>
    <source>
        <strain evidence="3">HAZT.00-mixed</strain>
        <tissue evidence="3">Whole organism</tissue>
    </source>
</reference>
<dbReference type="GO" id="GO:0072344">
    <property type="term" value="P:rescue of stalled ribosome"/>
    <property type="evidence" value="ECO:0007669"/>
    <property type="project" value="InterPro"/>
</dbReference>
<evidence type="ECO:0000313" key="4">
    <source>
        <dbReference type="Proteomes" id="UP000694843"/>
    </source>
</evidence>
<feature type="domain" description="ASCH" evidence="2">
    <location>
        <begin position="416"/>
        <end position="524"/>
    </location>
</feature>
<evidence type="ECO:0000259" key="2">
    <source>
        <dbReference type="SMART" id="SM01022"/>
    </source>
</evidence>
<proteinExistence type="predicted"/>
<evidence type="ECO:0000313" key="5">
    <source>
        <dbReference type="RefSeq" id="XP_018015754.1"/>
    </source>
</evidence>
<dbReference type="PANTHER" id="PTHR12963:SF4">
    <property type="entry name" value="ACTIVATING SIGNAL COINTEGRATOR 1"/>
    <property type="match status" value="1"/>
</dbReference>
<dbReference type="GO" id="GO:0005634">
    <property type="term" value="C:nucleus"/>
    <property type="evidence" value="ECO:0007669"/>
    <property type="project" value="InterPro"/>
</dbReference>
<dbReference type="Proteomes" id="UP000711488">
    <property type="component" value="Unassembled WGS sequence"/>
</dbReference>
<dbReference type="SMART" id="SM01022">
    <property type="entry name" value="ASCH"/>
    <property type="match status" value="1"/>
</dbReference>
<dbReference type="Pfam" id="PF04266">
    <property type="entry name" value="ASCH"/>
    <property type="match status" value="1"/>
</dbReference>
<dbReference type="OMA" id="EFNSYRH"/>
<keyword evidence="4" id="KW-1185">Reference proteome</keyword>
<protein>
    <submittedName>
        <fullName evidence="5">Activating signal cointegrator 1</fullName>
    </submittedName>
</protein>
<dbReference type="GO" id="GO:0008270">
    <property type="term" value="F:zinc ion binding"/>
    <property type="evidence" value="ECO:0007669"/>
    <property type="project" value="InterPro"/>
</dbReference>
<dbReference type="FunFam" id="2.30.130.30:FF:000006">
    <property type="entry name" value="Putative_zinc_finger_motif_-_C2HC5-type /ASCH_domain_containing_protein_-_putative"/>
    <property type="match status" value="1"/>
</dbReference>
<dbReference type="InterPro" id="IPR015947">
    <property type="entry name" value="PUA-like_sf"/>
</dbReference>
<dbReference type="InterPro" id="IPR056993">
    <property type="entry name" value="TRIP4_3rd_dom"/>
</dbReference>
<dbReference type="EMBL" id="JQDR03003603">
    <property type="protein sequence ID" value="KAA0202439.1"/>
    <property type="molecule type" value="Genomic_DNA"/>
</dbReference>
<accession>A0A6A0HAA9</accession>
<dbReference type="OrthoDB" id="338816at2759"/>
<name>A0A6A0HAA9_HYAAZ</name>
<dbReference type="PANTHER" id="PTHR12963">
    <property type="entry name" value="THYROID RECEPTOR INTERACTING PROTEIN RELATED"/>
    <property type="match status" value="1"/>
</dbReference>
<dbReference type="GO" id="GO:0180022">
    <property type="term" value="C:RQC-trigger complex"/>
    <property type="evidence" value="ECO:0007669"/>
    <property type="project" value="InterPro"/>
</dbReference>
<evidence type="ECO:0000313" key="3">
    <source>
        <dbReference type="EMBL" id="KAA0202439.1"/>
    </source>
</evidence>
<dbReference type="KEGG" id="hazt:108672570"/>
<evidence type="ECO:0000256" key="1">
    <source>
        <dbReference type="SAM" id="MobiDB-lite"/>
    </source>
</evidence>
<gene>
    <name evidence="5" type="primary">LOC108672570</name>
    <name evidence="3" type="ORF">HAZT_HAZT001402</name>
</gene>
<reference evidence="5" key="4">
    <citation type="submission" date="2025-04" db="UniProtKB">
        <authorList>
            <consortium name="RefSeq"/>
        </authorList>
    </citation>
    <scope>IDENTIFICATION</scope>
    <source>
        <tissue evidence="5">Whole organism</tissue>
    </source>
</reference>
<reference evidence="3" key="3">
    <citation type="submission" date="2019-06" db="EMBL/GenBank/DDBJ databases">
        <authorList>
            <person name="Poynton C."/>
            <person name="Hasenbein S."/>
            <person name="Benoit J.B."/>
            <person name="Sepulveda M.S."/>
            <person name="Poelchau M.F."/>
            <person name="Murali S.C."/>
            <person name="Chen S."/>
            <person name="Glastad K.M."/>
            <person name="Werren J.H."/>
            <person name="Vineis J.H."/>
            <person name="Bowen J.L."/>
            <person name="Friedrich M."/>
            <person name="Jones J."/>
            <person name="Robertson H.M."/>
            <person name="Feyereisen R."/>
            <person name="Mechler-Hickson A."/>
            <person name="Mathers N."/>
            <person name="Lee C.E."/>
            <person name="Colbourne J.K."/>
            <person name="Biales A."/>
            <person name="Johnston J.S."/>
            <person name="Wellborn G.A."/>
            <person name="Rosendale A.J."/>
            <person name="Cridge A.G."/>
            <person name="Munoz-Torres M.C."/>
            <person name="Bain P.A."/>
            <person name="Manny A.R."/>
            <person name="Major K.M."/>
            <person name="Lambert F.N."/>
            <person name="Vulpe C.D."/>
            <person name="Tuck P."/>
            <person name="Blalock B.J."/>
            <person name="Lin Y.-Y."/>
            <person name="Smith M.E."/>
            <person name="Ochoa-Acuna H."/>
            <person name="Chen M.-J.M."/>
            <person name="Childers C.P."/>
            <person name="Qu J."/>
            <person name="Dugan S."/>
            <person name="Lee S.L."/>
            <person name="Chao H."/>
            <person name="Dinh H."/>
            <person name="Han Y."/>
            <person name="Doddapaneni H."/>
            <person name="Worley K.C."/>
            <person name="Muzny D.M."/>
            <person name="Gibbs R.A."/>
            <person name="Richards S."/>
        </authorList>
    </citation>
    <scope>NUCLEOTIDE SEQUENCE</scope>
    <source>
        <strain evidence="3">HAZT.00-mixed</strain>
        <tissue evidence="3">Whole organism</tissue>
    </source>
</reference>
<dbReference type="Pfam" id="PF23134">
    <property type="entry name" value="TRIP4_3rd"/>
    <property type="match status" value="1"/>
</dbReference>
<dbReference type="RefSeq" id="XP_018015754.1">
    <property type="nucleotide sequence ID" value="XM_018160265.2"/>
</dbReference>
<dbReference type="InterPro" id="IPR009349">
    <property type="entry name" value="TRIP4/RQT4_C2HC5_Znf"/>
</dbReference>